<proteinExistence type="predicted"/>
<dbReference type="KEGG" id="nfl:COO91_05271"/>
<protein>
    <submittedName>
        <fullName evidence="1">Uncharacterized protein</fullName>
    </submittedName>
</protein>
<gene>
    <name evidence="1" type="ORF">COO91_05271</name>
</gene>
<name>A0A2K8SUZ9_9NOSO</name>
<dbReference type="Proteomes" id="UP000232003">
    <property type="component" value="Chromosome"/>
</dbReference>
<keyword evidence="2" id="KW-1185">Reference proteome</keyword>
<accession>A0A2K8SUZ9</accession>
<evidence type="ECO:0000313" key="2">
    <source>
        <dbReference type="Proteomes" id="UP000232003"/>
    </source>
</evidence>
<evidence type="ECO:0000313" key="1">
    <source>
        <dbReference type="EMBL" id="AUB39279.1"/>
    </source>
</evidence>
<organism evidence="1 2">
    <name type="scientific">Nostoc flagelliforme CCNUN1</name>
    <dbReference type="NCBI Taxonomy" id="2038116"/>
    <lineage>
        <taxon>Bacteria</taxon>
        <taxon>Bacillati</taxon>
        <taxon>Cyanobacteriota</taxon>
        <taxon>Cyanophyceae</taxon>
        <taxon>Nostocales</taxon>
        <taxon>Nostocaceae</taxon>
        <taxon>Nostoc</taxon>
    </lineage>
</organism>
<dbReference type="AlphaFoldDB" id="A0A2K8SUZ9"/>
<dbReference type="EMBL" id="CP024785">
    <property type="protein sequence ID" value="AUB39279.1"/>
    <property type="molecule type" value="Genomic_DNA"/>
</dbReference>
<reference evidence="1 2" key="1">
    <citation type="submission" date="2017-11" db="EMBL/GenBank/DDBJ databases">
        <title>Complete genome of a free-living desiccation-tolerant cyanobacterium and its photosynthetic adaptation to extreme terrestrial habitat.</title>
        <authorList>
            <person name="Shang J."/>
        </authorList>
    </citation>
    <scope>NUCLEOTIDE SEQUENCE [LARGE SCALE GENOMIC DNA]</scope>
    <source>
        <strain evidence="1 2">CCNUN1</strain>
    </source>
</reference>
<sequence>MSKLSHYLASIVIVVVLVEEKMEYHTTYIGESMTSEG</sequence>